<dbReference type="PANTHER" id="PTHR43574">
    <property type="entry name" value="EPIMERASE-RELATED"/>
    <property type="match status" value="1"/>
</dbReference>
<sequence>MSNNPHLLIFGPGFSARAIAKRAQEAGWDVSGTYRNPDKAAEIEALDITPVAFDANALADVLQAATHWLVSTAPDVDGDPVLNLLKSRADNQMPPKWIGYLSSTNVYGDHGGAWVDEDTPPTPSLDRGKRRVEAENSWRKRTGTLEATLHIFRLAGIYGPGRNAVRSLLDGKARRIVKPGQKFSRIHVADIAQTVWTAMNSTCPSGVFNLADDAPRPPQDIIMEAATAMGITPPPEIPLGQAEMSLMARSFYAESKLVRNERIKRDLGIKLIYPSFSDALPDLVKSEK</sequence>
<dbReference type="Proteomes" id="UP000183685">
    <property type="component" value="Unassembled WGS sequence"/>
</dbReference>
<dbReference type="Gene3D" id="3.40.50.720">
    <property type="entry name" value="NAD(P)-binding Rossmann-like Domain"/>
    <property type="match status" value="1"/>
</dbReference>
<reference evidence="2 3" key="1">
    <citation type="submission" date="2016-10" db="EMBL/GenBank/DDBJ databases">
        <authorList>
            <person name="de Groot N.N."/>
        </authorList>
    </citation>
    <scope>NUCLEOTIDE SEQUENCE [LARGE SCALE GENOMIC DNA]</scope>
    <source>
        <strain evidence="2 3">CGMCC 1.9109</strain>
    </source>
</reference>
<protein>
    <submittedName>
        <fullName evidence="2">Nucleoside-diphosphate-sugar epimerase</fullName>
    </submittedName>
</protein>
<evidence type="ECO:0000313" key="2">
    <source>
        <dbReference type="EMBL" id="SDD31756.1"/>
    </source>
</evidence>
<dbReference type="EMBL" id="FNAK01000001">
    <property type="protein sequence ID" value="SDD31756.1"/>
    <property type="molecule type" value="Genomic_DNA"/>
</dbReference>
<dbReference type="AlphaFoldDB" id="A0A1G6TTI3"/>
<dbReference type="CDD" id="cd05266">
    <property type="entry name" value="SDR_a4"/>
    <property type="match status" value="1"/>
</dbReference>
<dbReference type="RefSeq" id="WP_068308638.1">
    <property type="nucleotide sequence ID" value="NZ_FNAK01000001.1"/>
</dbReference>
<dbReference type="SUPFAM" id="SSF51735">
    <property type="entry name" value="NAD(P)-binding Rossmann-fold domains"/>
    <property type="match status" value="1"/>
</dbReference>
<dbReference type="OrthoDB" id="9808276at2"/>
<evidence type="ECO:0000256" key="1">
    <source>
        <dbReference type="ARBA" id="ARBA00023027"/>
    </source>
</evidence>
<keyword evidence="3" id="KW-1185">Reference proteome</keyword>
<gene>
    <name evidence="2" type="ORF">SAMN04488071_0332</name>
</gene>
<accession>A0A1G6TTI3</accession>
<dbReference type="InterPro" id="IPR036291">
    <property type="entry name" value="NAD(P)-bd_dom_sf"/>
</dbReference>
<proteinExistence type="predicted"/>
<organism evidence="2 3">
    <name type="scientific">Kordiimonas lacus</name>
    <dbReference type="NCBI Taxonomy" id="637679"/>
    <lineage>
        <taxon>Bacteria</taxon>
        <taxon>Pseudomonadati</taxon>
        <taxon>Pseudomonadota</taxon>
        <taxon>Alphaproteobacteria</taxon>
        <taxon>Kordiimonadales</taxon>
        <taxon>Kordiimonadaceae</taxon>
        <taxon>Kordiimonas</taxon>
    </lineage>
</organism>
<evidence type="ECO:0000313" key="3">
    <source>
        <dbReference type="Proteomes" id="UP000183685"/>
    </source>
</evidence>
<dbReference type="STRING" id="637679.GCA_001550055_00558"/>
<keyword evidence="1" id="KW-0520">NAD</keyword>
<name>A0A1G6TTI3_9PROT</name>